<keyword evidence="11" id="KW-0833">Ubl conjugation pathway</keyword>
<evidence type="ECO:0000256" key="4">
    <source>
        <dbReference type="ARBA" id="ARBA00004906"/>
    </source>
</evidence>
<dbReference type="EC" id="2.3.2.31" evidence="6"/>
<comment type="catalytic activity">
    <reaction evidence="1">
        <text>[E2 ubiquitin-conjugating enzyme]-S-ubiquitinyl-L-cysteine + [acceptor protein]-L-lysine = [E2 ubiquitin-conjugating enzyme]-L-cysteine + [acceptor protein]-N(6)-ubiquitinyl-L-lysine.</text>
        <dbReference type="EC" id="2.3.2.31"/>
    </reaction>
</comment>
<feature type="compositionally biased region" description="Acidic residues" evidence="15">
    <location>
        <begin position="23"/>
        <end position="35"/>
    </location>
</feature>
<keyword evidence="9" id="KW-0677">Repeat</keyword>
<feature type="domain" description="RING-type" evidence="16">
    <location>
        <begin position="133"/>
        <end position="181"/>
    </location>
</feature>
<dbReference type="SMART" id="SM00647">
    <property type="entry name" value="IBR"/>
    <property type="match status" value="2"/>
</dbReference>
<sequence>MEEEEDYYDSGSDDEYYDKVYDENDAGLDYDPEDQETDYETYASLVTKGSSCKVIRQESLLAAQKEDLQRVMELLSLREHHARTLLIHYRWNVDRVFTEFAERGEEWLYKTTGLPVKSSQNLDNSMSTPEITCEICFDEVPSRDSTVMECGHHFCNNCWTEHFIVKINEGQSRRITCMAHKCYAICDEEIVRNLVSLRDPDLAEKFDRFLLESYIDDNTRVKWCPSIPHCGNAIRVDDDEYREVECACGIEFCFSCTSEAHSPCSCLMWESWSKKCEDESETVNWISTNTKSCPKCHKPVEKDGGCNLVRCVCKQPFCWLCGEATGLDHTWTSIAGHTCGSYKEDEKDKVEKARQQLFRYTHYFNRYKAHRDSLKLETDLKNRLQEKIVILEDKKDPTSVDLSWVTNGFNRLFRSRKIISYSYPFAYYMFGDILFKDGMTKRQRELKQSLFEEQQQQLEAMTERLSLFLEEPFSSYSGDQLSEIRYKIVNLSRVTDDYCKRLYDCIENDLLGPLQHVTQIIAPYRSNGLEKASELN</sequence>
<dbReference type="Gene3D" id="1.20.120.1750">
    <property type="match status" value="1"/>
</dbReference>
<comment type="cofactor">
    <cofactor evidence="2">
        <name>Zn(2+)</name>
        <dbReference type="ChEBI" id="CHEBI:29105"/>
    </cofactor>
</comment>
<keyword evidence="14" id="KW-0175">Coiled coil</keyword>
<dbReference type="InterPro" id="IPR048962">
    <property type="entry name" value="ARIH1-like_UBL"/>
</dbReference>
<evidence type="ECO:0000256" key="12">
    <source>
        <dbReference type="ARBA" id="ARBA00022833"/>
    </source>
</evidence>
<evidence type="ECO:0000313" key="19">
    <source>
        <dbReference type="Proteomes" id="UP001161247"/>
    </source>
</evidence>
<dbReference type="InterPro" id="IPR001841">
    <property type="entry name" value="Znf_RING"/>
</dbReference>
<dbReference type="GO" id="GO:0016567">
    <property type="term" value="P:protein ubiquitination"/>
    <property type="evidence" value="ECO:0007669"/>
    <property type="project" value="InterPro"/>
</dbReference>
<dbReference type="InterPro" id="IPR044066">
    <property type="entry name" value="TRIAD_supradom"/>
</dbReference>
<feature type="coiled-coil region" evidence="14">
    <location>
        <begin position="444"/>
        <end position="471"/>
    </location>
</feature>
<evidence type="ECO:0000256" key="6">
    <source>
        <dbReference type="ARBA" id="ARBA00012251"/>
    </source>
</evidence>
<evidence type="ECO:0000259" key="16">
    <source>
        <dbReference type="PROSITE" id="PS50089"/>
    </source>
</evidence>
<evidence type="ECO:0000256" key="2">
    <source>
        <dbReference type="ARBA" id="ARBA00001947"/>
    </source>
</evidence>
<comment type="similarity">
    <text evidence="5">Belongs to the RBR family. Ariadne subfamily.</text>
</comment>
<dbReference type="Pfam" id="PF21235">
    <property type="entry name" value="UBA_ARI1"/>
    <property type="match status" value="1"/>
</dbReference>
<dbReference type="EMBL" id="OX459125">
    <property type="protein sequence ID" value="CAI9116643.1"/>
    <property type="molecule type" value="Genomic_DNA"/>
</dbReference>
<dbReference type="PROSITE" id="PS51873">
    <property type="entry name" value="TRIAD"/>
    <property type="match status" value="1"/>
</dbReference>
<evidence type="ECO:0000256" key="1">
    <source>
        <dbReference type="ARBA" id="ARBA00001798"/>
    </source>
</evidence>
<dbReference type="InterPro" id="IPR002867">
    <property type="entry name" value="IBR_dom"/>
</dbReference>
<evidence type="ECO:0000256" key="8">
    <source>
        <dbReference type="ARBA" id="ARBA00022723"/>
    </source>
</evidence>
<gene>
    <name evidence="18" type="ORF">OLC1_LOCUS22886</name>
</gene>
<dbReference type="CDD" id="cd20346">
    <property type="entry name" value="BRcat_RBR_ANKIB1"/>
    <property type="match status" value="1"/>
</dbReference>
<evidence type="ECO:0000256" key="10">
    <source>
        <dbReference type="ARBA" id="ARBA00022771"/>
    </source>
</evidence>
<dbReference type="FunFam" id="3.30.40.10:FF:000019">
    <property type="entry name" value="RBR-type E3 ubiquitin transferase"/>
    <property type="match status" value="1"/>
</dbReference>
<dbReference type="Pfam" id="PF00097">
    <property type="entry name" value="zf-C3HC4"/>
    <property type="match status" value="1"/>
</dbReference>
<keyword evidence="12" id="KW-0862">Zinc</keyword>
<dbReference type="GO" id="GO:0008270">
    <property type="term" value="F:zinc ion binding"/>
    <property type="evidence" value="ECO:0007669"/>
    <property type="project" value="UniProtKB-KW"/>
</dbReference>
<dbReference type="CDD" id="cd22586">
    <property type="entry name" value="Rcat_RBR_ARI1-like"/>
    <property type="match status" value="1"/>
</dbReference>
<evidence type="ECO:0000256" key="5">
    <source>
        <dbReference type="ARBA" id="ARBA00005884"/>
    </source>
</evidence>
<evidence type="ECO:0000256" key="14">
    <source>
        <dbReference type="SAM" id="Coils"/>
    </source>
</evidence>
<dbReference type="Pfam" id="PF22191">
    <property type="entry name" value="IBR_1"/>
    <property type="match status" value="1"/>
</dbReference>
<keyword evidence="10 13" id="KW-0863">Zinc-finger</keyword>
<dbReference type="PROSITE" id="PS50089">
    <property type="entry name" value="ZF_RING_2"/>
    <property type="match status" value="1"/>
</dbReference>
<dbReference type="InterPro" id="IPR045840">
    <property type="entry name" value="Ariadne"/>
</dbReference>
<feature type="domain" description="RING-type" evidence="17">
    <location>
        <begin position="129"/>
        <end position="343"/>
    </location>
</feature>
<dbReference type="Pfam" id="PF01485">
    <property type="entry name" value="IBR"/>
    <property type="match status" value="1"/>
</dbReference>
<feature type="compositionally biased region" description="Acidic residues" evidence="15">
    <location>
        <begin position="1"/>
        <end position="16"/>
    </location>
</feature>
<dbReference type="AlphaFoldDB" id="A0AAV1EAA0"/>
<dbReference type="InterPro" id="IPR018957">
    <property type="entry name" value="Znf_C3HC4_RING-type"/>
</dbReference>
<evidence type="ECO:0000256" key="13">
    <source>
        <dbReference type="PROSITE-ProRule" id="PRU00175"/>
    </source>
</evidence>
<keyword evidence="7" id="KW-0808">Transferase</keyword>
<dbReference type="Proteomes" id="UP001161247">
    <property type="component" value="Chromosome 8"/>
</dbReference>
<accession>A0AAV1EAA0</accession>
<dbReference type="FunFam" id="1.20.120.1750:FF:000013">
    <property type="entry name" value="RBR-type E3 ubiquitin transferase"/>
    <property type="match status" value="1"/>
</dbReference>
<organism evidence="18 19">
    <name type="scientific">Oldenlandia corymbosa var. corymbosa</name>
    <dbReference type="NCBI Taxonomy" id="529605"/>
    <lineage>
        <taxon>Eukaryota</taxon>
        <taxon>Viridiplantae</taxon>
        <taxon>Streptophyta</taxon>
        <taxon>Embryophyta</taxon>
        <taxon>Tracheophyta</taxon>
        <taxon>Spermatophyta</taxon>
        <taxon>Magnoliopsida</taxon>
        <taxon>eudicotyledons</taxon>
        <taxon>Gunneridae</taxon>
        <taxon>Pentapetalae</taxon>
        <taxon>asterids</taxon>
        <taxon>lamiids</taxon>
        <taxon>Gentianales</taxon>
        <taxon>Rubiaceae</taxon>
        <taxon>Rubioideae</taxon>
        <taxon>Spermacoceae</taxon>
        <taxon>Hedyotis-Oldenlandia complex</taxon>
        <taxon>Oldenlandia</taxon>
    </lineage>
</organism>
<dbReference type="InterPro" id="IPR013083">
    <property type="entry name" value="Znf_RING/FYVE/PHD"/>
</dbReference>
<dbReference type="SUPFAM" id="SSF57850">
    <property type="entry name" value="RING/U-box"/>
    <property type="match status" value="3"/>
</dbReference>
<evidence type="ECO:0000256" key="11">
    <source>
        <dbReference type="ARBA" id="ARBA00022786"/>
    </source>
</evidence>
<evidence type="ECO:0000259" key="17">
    <source>
        <dbReference type="PROSITE" id="PS51873"/>
    </source>
</evidence>
<evidence type="ECO:0000256" key="3">
    <source>
        <dbReference type="ARBA" id="ARBA00003976"/>
    </source>
</evidence>
<evidence type="ECO:0000256" key="9">
    <source>
        <dbReference type="ARBA" id="ARBA00022737"/>
    </source>
</evidence>
<feature type="region of interest" description="Disordered" evidence="15">
    <location>
        <begin position="1"/>
        <end position="35"/>
    </location>
</feature>
<comment type="pathway">
    <text evidence="4">Protein modification; protein ubiquitination.</text>
</comment>
<evidence type="ECO:0000256" key="7">
    <source>
        <dbReference type="ARBA" id="ARBA00022679"/>
    </source>
</evidence>
<name>A0AAV1EAA0_OLDCO</name>
<keyword evidence="8" id="KW-0479">Metal-binding</keyword>
<dbReference type="CDD" id="cd16773">
    <property type="entry name" value="RING-HC_RBR_TRIAD1"/>
    <property type="match status" value="1"/>
</dbReference>
<dbReference type="InterPro" id="IPR031127">
    <property type="entry name" value="E3_UB_ligase_RBR"/>
</dbReference>
<dbReference type="Pfam" id="PF19422">
    <property type="entry name" value="Ariadne"/>
    <property type="match status" value="1"/>
</dbReference>
<dbReference type="Gene3D" id="3.30.40.10">
    <property type="entry name" value="Zinc/RING finger domain, C3HC4 (zinc finger)"/>
    <property type="match status" value="1"/>
</dbReference>
<reference evidence="18" key="1">
    <citation type="submission" date="2023-03" db="EMBL/GenBank/DDBJ databases">
        <authorList>
            <person name="Julca I."/>
        </authorList>
    </citation>
    <scope>NUCLEOTIDE SEQUENCE</scope>
</reference>
<keyword evidence="19" id="KW-1185">Reference proteome</keyword>
<proteinExistence type="inferred from homology"/>
<dbReference type="PANTHER" id="PTHR11685">
    <property type="entry name" value="RBR FAMILY RING FINGER AND IBR DOMAIN-CONTAINING"/>
    <property type="match status" value="1"/>
</dbReference>
<dbReference type="GO" id="GO:0061630">
    <property type="term" value="F:ubiquitin protein ligase activity"/>
    <property type="evidence" value="ECO:0007669"/>
    <property type="project" value="UniProtKB-EC"/>
</dbReference>
<protein>
    <recommendedName>
        <fullName evidence="6">RBR-type E3 ubiquitin transferase</fullName>
        <ecNumber evidence="6">2.3.2.31</ecNumber>
    </recommendedName>
</protein>
<evidence type="ECO:0000256" key="15">
    <source>
        <dbReference type="SAM" id="MobiDB-lite"/>
    </source>
</evidence>
<evidence type="ECO:0000313" key="18">
    <source>
        <dbReference type="EMBL" id="CAI9116643.1"/>
    </source>
</evidence>
<comment type="function">
    <text evidence="3">Might act as an E3 ubiquitin-protein ligase, or as part of E3 complex, which accepts ubiquitin from specific E2 ubiquitin-conjugating enzymes and then transfers it to substrates.</text>
</comment>